<dbReference type="AlphaFoldDB" id="A0A075JGS5"/>
<name>A0A075JGS5_9MICO</name>
<accession>A0A075JGS5</accession>
<dbReference type="SUPFAM" id="SSF46785">
    <property type="entry name" value="Winged helix' DNA-binding domain"/>
    <property type="match status" value="1"/>
</dbReference>
<reference evidence="6 7" key="1">
    <citation type="submission" date="2014-07" db="EMBL/GenBank/DDBJ databases">
        <title>Genome Sequencing of Dermacoccus nishinomiyaensis.</title>
        <authorList>
            <person name="Hong K.W."/>
            <person name="Chan K.G."/>
        </authorList>
    </citation>
    <scope>NUCLEOTIDE SEQUENCE [LARGE SCALE GENOMIC DNA]</scope>
    <source>
        <strain evidence="6 7">M25</strain>
    </source>
</reference>
<evidence type="ECO:0000259" key="5">
    <source>
        <dbReference type="PROSITE" id="PS50949"/>
    </source>
</evidence>
<dbReference type="RefSeq" id="WP_038567618.1">
    <property type="nucleotide sequence ID" value="NZ_CP008889.1"/>
</dbReference>
<evidence type="ECO:0000256" key="4">
    <source>
        <dbReference type="SAM" id="MobiDB-lite"/>
    </source>
</evidence>
<dbReference type="Pfam" id="PF07729">
    <property type="entry name" value="FCD"/>
    <property type="match status" value="1"/>
</dbReference>
<keyword evidence="3" id="KW-0804">Transcription</keyword>
<dbReference type="OrthoDB" id="3523737at2"/>
<dbReference type="eggNOG" id="COG2186">
    <property type="taxonomic scope" value="Bacteria"/>
</dbReference>
<keyword evidence="7" id="KW-1185">Reference proteome</keyword>
<dbReference type="GeneID" id="41840653"/>
<dbReference type="InterPro" id="IPR011711">
    <property type="entry name" value="GntR_C"/>
</dbReference>
<dbReference type="HOGENOM" id="CLU_017584_9_0_11"/>
<dbReference type="CDD" id="cd07377">
    <property type="entry name" value="WHTH_GntR"/>
    <property type="match status" value="1"/>
</dbReference>
<dbReference type="Gene3D" id="1.20.120.530">
    <property type="entry name" value="GntR ligand-binding domain-like"/>
    <property type="match status" value="1"/>
</dbReference>
<dbReference type="SUPFAM" id="SSF48008">
    <property type="entry name" value="GntR ligand-binding domain-like"/>
    <property type="match status" value="1"/>
</dbReference>
<feature type="domain" description="HTH gntR-type" evidence="5">
    <location>
        <begin position="61"/>
        <end position="133"/>
    </location>
</feature>
<dbReference type="PROSITE" id="PS50949">
    <property type="entry name" value="HTH_GNTR"/>
    <property type="match status" value="1"/>
</dbReference>
<dbReference type="Gene3D" id="1.10.10.10">
    <property type="entry name" value="Winged helix-like DNA-binding domain superfamily/Winged helix DNA-binding domain"/>
    <property type="match status" value="1"/>
</dbReference>
<evidence type="ECO:0000256" key="3">
    <source>
        <dbReference type="ARBA" id="ARBA00023163"/>
    </source>
</evidence>
<dbReference type="Pfam" id="PF00392">
    <property type="entry name" value="GntR"/>
    <property type="match status" value="1"/>
</dbReference>
<feature type="compositionally biased region" description="Low complexity" evidence="4">
    <location>
        <begin position="29"/>
        <end position="51"/>
    </location>
</feature>
<evidence type="ECO:0000313" key="7">
    <source>
        <dbReference type="Proteomes" id="UP000027986"/>
    </source>
</evidence>
<dbReference type="PRINTS" id="PR00035">
    <property type="entry name" value="HTHGNTR"/>
</dbReference>
<dbReference type="PANTHER" id="PTHR43537:SF5">
    <property type="entry name" value="UXU OPERON TRANSCRIPTIONAL REGULATOR"/>
    <property type="match status" value="1"/>
</dbReference>
<evidence type="ECO:0000313" key="6">
    <source>
        <dbReference type="EMBL" id="AIF40497.1"/>
    </source>
</evidence>
<dbReference type="Proteomes" id="UP000027986">
    <property type="component" value="Chromosome"/>
</dbReference>
<gene>
    <name evidence="6" type="ORF">HX89_05570</name>
</gene>
<keyword evidence="2" id="KW-0238">DNA-binding</keyword>
<dbReference type="PANTHER" id="PTHR43537">
    <property type="entry name" value="TRANSCRIPTIONAL REGULATOR, GNTR FAMILY"/>
    <property type="match status" value="1"/>
</dbReference>
<dbReference type="KEGG" id="dni:HX89_05570"/>
<feature type="region of interest" description="Disordered" evidence="4">
    <location>
        <begin position="1"/>
        <end position="58"/>
    </location>
</feature>
<dbReference type="SMART" id="SM00345">
    <property type="entry name" value="HTH_GNTR"/>
    <property type="match status" value="1"/>
</dbReference>
<dbReference type="EMBL" id="CP008889">
    <property type="protein sequence ID" value="AIF40497.1"/>
    <property type="molecule type" value="Genomic_DNA"/>
</dbReference>
<dbReference type="SMART" id="SM00895">
    <property type="entry name" value="FCD"/>
    <property type="match status" value="1"/>
</dbReference>
<evidence type="ECO:0000256" key="2">
    <source>
        <dbReference type="ARBA" id="ARBA00023125"/>
    </source>
</evidence>
<organism evidence="6 7">
    <name type="scientific">Dermacoccus nishinomiyaensis</name>
    <dbReference type="NCBI Taxonomy" id="1274"/>
    <lineage>
        <taxon>Bacteria</taxon>
        <taxon>Bacillati</taxon>
        <taxon>Actinomycetota</taxon>
        <taxon>Actinomycetes</taxon>
        <taxon>Micrococcales</taxon>
        <taxon>Dermacoccaceae</taxon>
        <taxon>Dermacoccus</taxon>
    </lineage>
</organism>
<protein>
    <submittedName>
        <fullName evidence="6">GntR family transcriptional regulator</fullName>
    </submittedName>
</protein>
<dbReference type="InterPro" id="IPR000524">
    <property type="entry name" value="Tscrpt_reg_HTH_GntR"/>
</dbReference>
<dbReference type="InterPro" id="IPR036388">
    <property type="entry name" value="WH-like_DNA-bd_sf"/>
</dbReference>
<dbReference type="GO" id="GO:0003700">
    <property type="term" value="F:DNA-binding transcription factor activity"/>
    <property type="evidence" value="ECO:0007669"/>
    <property type="project" value="InterPro"/>
</dbReference>
<proteinExistence type="predicted"/>
<dbReference type="GO" id="GO:0003677">
    <property type="term" value="F:DNA binding"/>
    <property type="evidence" value="ECO:0007669"/>
    <property type="project" value="UniProtKB-KW"/>
</dbReference>
<dbReference type="InterPro" id="IPR036390">
    <property type="entry name" value="WH_DNA-bd_sf"/>
</dbReference>
<dbReference type="InterPro" id="IPR008920">
    <property type="entry name" value="TF_FadR/GntR_C"/>
</dbReference>
<evidence type="ECO:0000256" key="1">
    <source>
        <dbReference type="ARBA" id="ARBA00023015"/>
    </source>
</evidence>
<feature type="compositionally biased region" description="Pro residues" evidence="4">
    <location>
        <begin position="7"/>
        <end position="17"/>
    </location>
</feature>
<keyword evidence="1" id="KW-0805">Transcription regulation</keyword>
<sequence>MTHPCAPASPEPGPPPAAEESGLSNPGQPASDSTPASDAAPAQVETPAAAPGANPVASRSGRAYEGVVQWVEDGIVSGRLRVGDVLPAERDLAAQLAVSRAVVREGVRALHAIGVVDSRVGAGAAGGTVITAVPTEALNRFLRMHVALAQFSLLDVVDVRCSLEGLSARLAARNATDADHARLADLITAMRDDDLPPDVFNACDTDFHVAIARAAGNALATDLTVAIRESMRSPIRHGMNHVDDWPAVRARLREEHEAIAAALADGDGSRAADLLDAHIRRASEQLLGDGAQAAGDTA</sequence>